<feature type="chain" id="PRO_5038720642" evidence="1">
    <location>
        <begin position="29"/>
        <end position="67"/>
    </location>
</feature>
<gene>
    <name evidence="2" type="ORF">C5E45_07075</name>
</gene>
<comment type="caution">
    <text evidence="2">The sequence shown here is derived from an EMBL/GenBank/DDBJ whole genome shotgun (WGS) entry which is preliminary data.</text>
</comment>
<dbReference type="Proteomes" id="UP000239874">
    <property type="component" value="Unassembled WGS sequence"/>
</dbReference>
<evidence type="ECO:0000313" key="3">
    <source>
        <dbReference type="Proteomes" id="UP000239874"/>
    </source>
</evidence>
<dbReference type="AlphaFoldDB" id="A0A2S6ATZ9"/>
<keyword evidence="1" id="KW-0732">Signal</keyword>
<proteinExistence type="predicted"/>
<protein>
    <submittedName>
        <fullName evidence="2">Uncharacterized protein</fullName>
    </submittedName>
</protein>
<dbReference type="EMBL" id="PSZC01000004">
    <property type="protein sequence ID" value="PPJ38663.1"/>
    <property type="molecule type" value="Genomic_DNA"/>
</dbReference>
<sequence length="67" mass="6533">MSRRIGLAVATAVTTLTFGAAAPAIASAAAPAADTPGASDTAQATQIQWLSVCLNLPVGSASVSFCI</sequence>
<name>A0A2S6ATZ9_9NOCA</name>
<feature type="signal peptide" evidence="1">
    <location>
        <begin position="1"/>
        <end position="28"/>
    </location>
</feature>
<accession>A0A2S6ATZ9</accession>
<organism evidence="2 3">
    <name type="scientific">Nocardia nova</name>
    <dbReference type="NCBI Taxonomy" id="37330"/>
    <lineage>
        <taxon>Bacteria</taxon>
        <taxon>Bacillati</taxon>
        <taxon>Actinomycetota</taxon>
        <taxon>Actinomycetes</taxon>
        <taxon>Mycobacteriales</taxon>
        <taxon>Nocardiaceae</taxon>
        <taxon>Nocardia</taxon>
    </lineage>
</organism>
<evidence type="ECO:0000313" key="2">
    <source>
        <dbReference type="EMBL" id="PPJ38663.1"/>
    </source>
</evidence>
<reference evidence="2 3" key="1">
    <citation type="submission" date="2018-02" db="EMBL/GenBank/DDBJ databases">
        <title>8 Nocardia nova and 1 Nocardia cyriacigeorgica strain used for evolution to TMP-SMX.</title>
        <authorList>
            <person name="Mehta H."/>
            <person name="Weng J."/>
            <person name="Shamoo Y."/>
        </authorList>
    </citation>
    <scope>NUCLEOTIDE SEQUENCE [LARGE SCALE GENOMIC DNA]</scope>
    <source>
        <strain evidence="2 3">MDA3139</strain>
    </source>
</reference>
<evidence type="ECO:0000256" key="1">
    <source>
        <dbReference type="SAM" id="SignalP"/>
    </source>
</evidence>